<dbReference type="RefSeq" id="XP_028472504.1">
    <property type="nucleotide sequence ID" value="XM_028619008.1"/>
</dbReference>
<dbReference type="Pfam" id="PF11708">
    <property type="entry name" value="Slu7"/>
    <property type="match status" value="1"/>
</dbReference>
<dbReference type="GO" id="GO:0000398">
    <property type="term" value="P:mRNA splicing, via spliceosome"/>
    <property type="evidence" value="ECO:0007669"/>
    <property type="project" value="UniProtKB-UniRule"/>
</dbReference>
<dbReference type="InterPro" id="IPR021715">
    <property type="entry name" value="Slu7_dom"/>
</dbReference>
<dbReference type="InterPro" id="IPR039974">
    <property type="entry name" value="Splicing_factor_SLU7"/>
</dbReference>
<keyword evidence="4 7" id="KW-0747">Spliceosome</keyword>
<keyword evidence="3 7" id="KW-0507">mRNA processing</keyword>
<proteinExistence type="inferred from homology"/>
<keyword evidence="6 7" id="KW-0539">Nucleus</keyword>
<feature type="region of interest" description="Disordered" evidence="8">
    <location>
        <begin position="193"/>
        <end position="224"/>
    </location>
</feature>
<evidence type="ECO:0000256" key="7">
    <source>
        <dbReference type="RuleBase" id="RU367071"/>
    </source>
</evidence>
<accession>A0A427XF22</accession>
<feature type="compositionally biased region" description="Basic and acidic residues" evidence="8">
    <location>
        <begin position="487"/>
        <end position="498"/>
    </location>
</feature>
<evidence type="ECO:0000256" key="6">
    <source>
        <dbReference type="ARBA" id="ARBA00023242"/>
    </source>
</evidence>
<dbReference type="Proteomes" id="UP000279236">
    <property type="component" value="Unassembled WGS sequence"/>
</dbReference>
<evidence type="ECO:0000256" key="5">
    <source>
        <dbReference type="ARBA" id="ARBA00023187"/>
    </source>
</evidence>
<feature type="domain" description="Pre-mRNA-splicing factor SLU7" evidence="9">
    <location>
        <begin position="144"/>
        <end position="408"/>
    </location>
</feature>
<feature type="compositionally biased region" description="Acidic residues" evidence="8">
    <location>
        <begin position="203"/>
        <end position="219"/>
    </location>
</feature>
<evidence type="ECO:0000256" key="2">
    <source>
        <dbReference type="ARBA" id="ARBA00007203"/>
    </source>
</evidence>
<keyword evidence="5 7" id="KW-0508">mRNA splicing</keyword>
<gene>
    <name evidence="10" type="primary">SLU7</name>
    <name evidence="10" type="ORF">EHS24_003317</name>
</gene>
<evidence type="ECO:0000256" key="4">
    <source>
        <dbReference type="ARBA" id="ARBA00022728"/>
    </source>
</evidence>
<comment type="subcellular location">
    <subcellularLocation>
        <location evidence="1 7">Nucleus</location>
    </subcellularLocation>
</comment>
<evidence type="ECO:0000313" key="10">
    <source>
        <dbReference type="EMBL" id="RSH77357.1"/>
    </source>
</evidence>
<feature type="region of interest" description="Disordered" evidence="8">
    <location>
        <begin position="1"/>
        <end position="40"/>
    </location>
</feature>
<dbReference type="EMBL" id="RSCE01000016">
    <property type="protein sequence ID" value="RSH77357.1"/>
    <property type="molecule type" value="Genomic_DNA"/>
</dbReference>
<organism evidence="10 11">
    <name type="scientific">Apiotrichum porosum</name>
    <dbReference type="NCBI Taxonomy" id="105984"/>
    <lineage>
        <taxon>Eukaryota</taxon>
        <taxon>Fungi</taxon>
        <taxon>Dikarya</taxon>
        <taxon>Basidiomycota</taxon>
        <taxon>Agaricomycotina</taxon>
        <taxon>Tremellomycetes</taxon>
        <taxon>Trichosporonales</taxon>
        <taxon>Trichosporonaceae</taxon>
        <taxon>Apiotrichum</taxon>
    </lineage>
</organism>
<comment type="function">
    <text evidence="7">Involved in pre-mRNA splicing.</text>
</comment>
<evidence type="ECO:0000313" key="11">
    <source>
        <dbReference type="Proteomes" id="UP000279236"/>
    </source>
</evidence>
<name>A0A427XF22_9TREE</name>
<feature type="compositionally biased region" description="Basic and acidic residues" evidence="8">
    <location>
        <begin position="8"/>
        <end position="27"/>
    </location>
</feature>
<comment type="caution">
    <text evidence="10">The sequence shown here is derived from an EMBL/GenBank/DDBJ whole genome shotgun (WGS) entry which is preliminary data.</text>
</comment>
<sequence>MLRLPAETSDKLSKESYRQQRELEAARKAGTAAPAVDAQGNAINPHIPEYITKAPWYADVGNGPSLSHQRRTDGEEKKVSIDDWYDRGATAGPAATKYRKGACENCGAMTHKKKDCVERPRKRGAKFSNKDIRADEVIQAVPRDYDAKRDRWNGYDPTQYKAVVDEYEAAEAARRSFREDEIDAQTSTDLAAVKKAAKVKQPDDDEFGSDDDEDEDDDKYAEAADQVGVKFDTKSRMTVRNLRIREDTAKYLLNLNPESAHYDPKTRAMRDAPEAGDPKDLKFAGDNFQRYSGDATNMQKLAMFAHQSSQRGHNVNMHSNPTAGELLHREFQEKREALKDSTKSSILERYGGEEHLERLPEELLGGQTEHYVEYSRTGQLVKGQQKATARSKYAEDVLLSNHTAIWGSFYDRDSKQWGFACCHSLISGSYCTGEAGKAANASSSAQALLAAPPAEVAEDAYQEPKSLVEMHREKLQKSADDAAADNDGERATAADKGKGRARTARHAGENDDDEPDYDSARLRKAIEDEKKRKNMDHDEAWQATKKSKTTDVTEEEMEAYRLSKSTFEDPMANWKDEDD</sequence>
<comment type="subunit">
    <text evidence="7">Associated with the spliceosome.</text>
</comment>
<comment type="similarity">
    <text evidence="2 7">Belongs to the SLU7 family.</text>
</comment>
<keyword evidence="11" id="KW-1185">Reference proteome</keyword>
<dbReference type="PANTHER" id="PTHR12942:SF2">
    <property type="entry name" value="PRE-MRNA-SPLICING FACTOR SLU7"/>
    <property type="match status" value="1"/>
</dbReference>
<dbReference type="GO" id="GO:0005681">
    <property type="term" value="C:spliceosomal complex"/>
    <property type="evidence" value="ECO:0007669"/>
    <property type="project" value="UniProtKB-UniRule"/>
</dbReference>
<dbReference type="GeneID" id="39587860"/>
<feature type="region of interest" description="Disordered" evidence="8">
    <location>
        <begin position="473"/>
        <end position="579"/>
    </location>
</feature>
<dbReference type="GO" id="GO:0030628">
    <property type="term" value="F:pre-mRNA 3'-splice site binding"/>
    <property type="evidence" value="ECO:0007669"/>
    <property type="project" value="UniProtKB-UniRule"/>
</dbReference>
<dbReference type="STRING" id="105984.A0A427XF22"/>
<evidence type="ECO:0000256" key="1">
    <source>
        <dbReference type="ARBA" id="ARBA00004123"/>
    </source>
</evidence>
<protein>
    <recommendedName>
        <fullName evidence="7">Pre-mRNA-splicing factor SLU7</fullName>
    </recommendedName>
</protein>
<evidence type="ECO:0000259" key="9">
    <source>
        <dbReference type="Pfam" id="PF11708"/>
    </source>
</evidence>
<evidence type="ECO:0000256" key="3">
    <source>
        <dbReference type="ARBA" id="ARBA00022664"/>
    </source>
</evidence>
<dbReference type="AlphaFoldDB" id="A0A427XF22"/>
<evidence type="ECO:0000256" key="8">
    <source>
        <dbReference type="SAM" id="MobiDB-lite"/>
    </source>
</evidence>
<dbReference type="PANTHER" id="PTHR12942">
    <property type="entry name" value="STEP II SPLICING FACTOR SLU7"/>
    <property type="match status" value="1"/>
</dbReference>
<reference evidence="10 11" key="1">
    <citation type="submission" date="2018-11" db="EMBL/GenBank/DDBJ databases">
        <title>Genome sequence of Apiotrichum porosum DSM 27194.</title>
        <authorList>
            <person name="Aliyu H."/>
            <person name="Gorte O."/>
            <person name="Ochsenreither K."/>
        </authorList>
    </citation>
    <scope>NUCLEOTIDE SEQUENCE [LARGE SCALE GENOMIC DNA]</scope>
    <source>
        <strain evidence="10 11">DSM 27194</strain>
    </source>
</reference>
<feature type="compositionally biased region" description="Basic and acidic residues" evidence="8">
    <location>
        <begin position="518"/>
        <end position="540"/>
    </location>
</feature>
<dbReference type="OrthoDB" id="249612at2759"/>